<evidence type="ECO:0000256" key="1">
    <source>
        <dbReference type="SAM" id="Coils"/>
    </source>
</evidence>
<evidence type="ECO:0000313" key="5">
    <source>
        <dbReference type="Proteomes" id="UP000239833"/>
    </source>
</evidence>
<dbReference type="GeneID" id="64219087"/>
<evidence type="ECO:0000259" key="3">
    <source>
        <dbReference type="Pfam" id="PF09989"/>
    </source>
</evidence>
<feature type="domain" description="DUF2229" evidence="3">
    <location>
        <begin position="774"/>
        <end position="1004"/>
    </location>
</feature>
<keyword evidence="1" id="KW-0175">Coiled coil</keyword>
<reference evidence="5" key="1">
    <citation type="submission" date="2017-02" db="EMBL/GenBank/DDBJ databases">
        <title>Delineation of Paenibacillus larvae strains originating from foulbrood outbreaks.</title>
        <authorList>
            <person name="Beims H."/>
            <person name="Bunk B."/>
            <person name="Sproeer C."/>
            <person name="Mohr K.I."/>
            <person name="Pradella S."/>
            <person name="Guenther G."/>
            <person name="Rohde M."/>
            <person name="von der Ohe W."/>
            <person name="Steinert M."/>
        </authorList>
    </citation>
    <scope>NUCLEOTIDE SEQUENCE [LARGE SCALE GENOMIC DNA]</scope>
    <source>
        <strain evidence="5">Eric_III</strain>
    </source>
</reference>
<evidence type="ECO:0000313" key="4">
    <source>
        <dbReference type="EMBL" id="AVF26579.1"/>
    </source>
</evidence>
<dbReference type="RefSeq" id="WP_079940689.1">
    <property type="nucleotide sequence ID" value="NZ_CP019655.1"/>
</dbReference>
<dbReference type="Gene3D" id="3.30.420.40">
    <property type="match status" value="4"/>
</dbReference>
<dbReference type="InterPro" id="IPR043129">
    <property type="entry name" value="ATPase_NBD"/>
</dbReference>
<dbReference type="EMBL" id="CP019655">
    <property type="protein sequence ID" value="AVF26579.1"/>
    <property type="molecule type" value="Genomic_DNA"/>
</dbReference>
<protein>
    <submittedName>
        <fullName evidence="4">CoA-substrate-specific enzyme activase</fullName>
    </submittedName>
</protein>
<dbReference type="InterPro" id="IPR051805">
    <property type="entry name" value="Dehydratase_Activator_Redct"/>
</dbReference>
<gene>
    <name evidence="4" type="ORF">ERICIII_02425</name>
</gene>
<dbReference type="SUPFAM" id="SSF53067">
    <property type="entry name" value="Actin-like ATPase domain"/>
    <property type="match status" value="2"/>
</dbReference>
<dbReference type="InterPro" id="IPR002731">
    <property type="entry name" value="ATPase_BadF"/>
</dbReference>
<name>A0A2L1UEI2_9BACL</name>
<accession>A0A2L1UEI2</accession>
<dbReference type="AlphaFoldDB" id="A0A2L1UEI2"/>
<dbReference type="CDD" id="cd24034">
    <property type="entry name" value="ASKHA_NBD_O66634-like_rpt1"/>
    <property type="match status" value="1"/>
</dbReference>
<sequence>MRYNNRLDSLIIGVDVGSTTVKATVVDPESKQIVWSDYQRHHTKQAEKVLDLLVAIGNEFPDVKQENIRVFATGSGSGPIAPHIGAKFVQEVNAVTMAVEHLHPDVGSVIELGGQDAKIIIFKENTETGNKQALTSMNDKCASGTGATIDKCMIKVGMPAEEVGKLHFDDSKLHHVAAKCGVFAETDIVNLVKSGIPSAEIMCSLADAIVMQNLSVLTRGNTLRHRVLLLGGPNTYLPFLQECWRKRIPRTWQERGYNYPKDVPIEELIFVPDNSQYYAAYGAILYGLHEPVDIGLYKGLKELKDFIIHGRKARLGGKAGPPLVVNENELEQFRQNYRIPRYSAATFTSGQAVKAVIGLDGGSTSSKAVLVDEQGEILLKEYQLSKGNPLEDTKEMLKRIRDTVKKQGAELEIIGFGATGYAADVLEKTLNADVNIVETVAHMMSAVHQFGDIDVICDIGGQDIKVLFLKNRDIRNFKLSNQCSAGNGMLLQAMADQFGIPIQEYADTAFSAGLSPKFSYGCAVFLDADRVNFQKEGYSKEELLAGLALVLPKNVWQYVVQIPRMAELGRKFVLQGGTQYNLAAVKAQVDYIKQRVPDAEIYVHPHPGEAGAIGAAMETLRVVKRRGYSTFLGLEAAINLHYVSRNDESTRCNFCPNHCSRTFIDSKTPDGKTARYISGFSCEKGTVEDKEAVVKLTRDRQELKKHYPNLVEYEARRMFQHFYDAEPLPEPELEADDIRLTRGWFGLGGIRRTPDRRKFARSSTEAMKRRSRVRIGIPRVLNIWSTAPFWRTYFETLGIDRRNIVFSDNTSEEMWQEGGKYGSIDPCYPSKVAQAHVHNLLFKHHEQKALDYIVFPCITHIPTHLHNVMDSASCPIVAGAPNVIKAAFTKEVNFFETRGISYLDPAVTFTEPNMLKKQLYEAFGEHLQITEDESDFAAGQGWKAMDRFDAEMQEKGRGILEQVEKENRLAILMIGRPYHSDPGMNHGVLEEFQVLGYPILSMRSIPKDEVWLHRFFKDDLMSGRVEYALEVTDVWPENFSSNSVQKVWAAKFAARHPNVAVLDLSSFKCGHDAPTYGLIDSIISTAGTPYSALHDIDANKPGGSIKIRVKTYAHSLGLHEERLEDLARKKERLQQRLEQKRAELMGRKRDEHTGIM</sequence>
<dbReference type="Pfam" id="PF01869">
    <property type="entry name" value="BcrAD_BadFG"/>
    <property type="match status" value="2"/>
</dbReference>
<dbReference type="PANTHER" id="PTHR32329">
    <property type="entry name" value="BIFUNCTIONAL PROTEIN [INCLUDES 2-HYDROXYACYL-COA DEHYDRATASE (N-TER) AND ITS ACTIVATOR DOMAIN (C_TERM)-RELATED"/>
    <property type="match status" value="1"/>
</dbReference>
<dbReference type="Proteomes" id="UP000239833">
    <property type="component" value="Chromosome"/>
</dbReference>
<organism evidence="4 5">
    <name type="scientific">Paenibacillus larvae subsp. larvae</name>
    <dbReference type="NCBI Taxonomy" id="147375"/>
    <lineage>
        <taxon>Bacteria</taxon>
        <taxon>Bacillati</taxon>
        <taxon>Bacillota</taxon>
        <taxon>Bacilli</taxon>
        <taxon>Bacillales</taxon>
        <taxon>Paenibacillaceae</taxon>
        <taxon>Paenibacillus</taxon>
    </lineage>
</organism>
<dbReference type="PANTHER" id="PTHR32329:SF4">
    <property type="entry name" value="ACTIVATOR OF 2-HYDROXYACYL-COA DEHYDRATASE"/>
    <property type="match status" value="1"/>
</dbReference>
<dbReference type="Pfam" id="PF09989">
    <property type="entry name" value="DUF2229"/>
    <property type="match status" value="1"/>
</dbReference>
<feature type="domain" description="ATPase BadF/BadG/BcrA/BcrD type" evidence="2">
    <location>
        <begin position="12"/>
        <end position="233"/>
    </location>
</feature>
<feature type="domain" description="ATPase BadF/BadG/BcrA/BcrD type" evidence="2">
    <location>
        <begin position="357"/>
        <end position="617"/>
    </location>
</feature>
<evidence type="ECO:0000259" key="2">
    <source>
        <dbReference type="Pfam" id="PF01869"/>
    </source>
</evidence>
<dbReference type="CDD" id="cd24035">
    <property type="entry name" value="ASKHA_NBD_O66634-like_rpt2"/>
    <property type="match status" value="1"/>
</dbReference>
<feature type="coiled-coil region" evidence="1">
    <location>
        <begin position="1116"/>
        <end position="1150"/>
    </location>
</feature>
<proteinExistence type="predicted"/>
<dbReference type="InterPro" id="IPR018709">
    <property type="entry name" value="CoA_activase_DUF2229"/>
</dbReference>